<protein>
    <submittedName>
        <fullName evidence="1">Uncharacterized protein</fullName>
    </submittedName>
</protein>
<proteinExistence type="predicted"/>
<sequence length="108" mass="12588">MSKIKINLTLEFSLPEERLTVNGLLAGVKKVIGQIFFIIVKTLFAAIEEREMERLKMKEPGRFVKNGHRRRLLRTSFGPLWFHLCRVSDKRDKKTFLPLAKTLSIPSY</sequence>
<comment type="caution">
    <text evidence="1">The sequence shown here is derived from an EMBL/GenBank/DDBJ whole genome shotgun (WGS) entry which is preliminary data.</text>
</comment>
<gene>
    <name evidence="1" type="ORF">COX46_00680</name>
</gene>
<accession>A0A2G9YBT4</accession>
<feature type="non-terminal residue" evidence="1">
    <location>
        <position position="108"/>
    </location>
</feature>
<reference evidence="1 2" key="1">
    <citation type="submission" date="2017-09" db="EMBL/GenBank/DDBJ databases">
        <title>Depth-based differentiation of microbial function through sediment-hosted aquifers and enrichment of novel symbionts in the deep terrestrial subsurface.</title>
        <authorList>
            <person name="Probst A.J."/>
            <person name="Ladd B."/>
            <person name="Jarett J.K."/>
            <person name="Geller-Mcgrath D.E."/>
            <person name="Sieber C.M."/>
            <person name="Emerson J.B."/>
            <person name="Anantharaman K."/>
            <person name="Thomas B.C."/>
            <person name="Malmstrom R."/>
            <person name="Stieglmeier M."/>
            <person name="Klingl A."/>
            <person name="Woyke T."/>
            <person name="Ryan C.M."/>
            <person name="Banfield J.F."/>
        </authorList>
    </citation>
    <scope>NUCLEOTIDE SEQUENCE [LARGE SCALE GENOMIC DNA]</scope>
    <source>
        <strain evidence="1">CG23_combo_of_CG06-09_8_20_14_all_48_7</strain>
    </source>
</reference>
<name>A0A2G9YBT4_9BACT</name>
<dbReference type="EMBL" id="PCRF01000033">
    <property type="protein sequence ID" value="PIP16689.1"/>
    <property type="molecule type" value="Genomic_DNA"/>
</dbReference>
<organism evidence="1 2">
    <name type="scientific">bacterium (Candidatus Ratteibacteria) CG23_combo_of_CG06-09_8_20_14_all_48_7</name>
    <dbReference type="NCBI Taxonomy" id="2014292"/>
    <lineage>
        <taxon>Bacteria</taxon>
        <taxon>Candidatus Ratteibacteria</taxon>
    </lineage>
</organism>
<evidence type="ECO:0000313" key="1">
    <source>
        <dbReference type="EMBL" id="PIP16689.1"/>
    </source>
</evidence>
<dbReference type="Proteomes" id="UP000230392">
    <property type="component" value="Unassembled WGS sequence"/>
</dbReference>
<evidence type="ECO:0000313" key="2">
    <source>
        <dbReference type="Proteomes" id="UP000230392"/>
    </source>
</evidence>
<dbReference type="AlphaFoldDB" id="A0A2G9YBT4"/>